<accession>A0A1G8N343</accession>
<evidence type="ECO:0000313" key="3">
    <source>
        <dbReference type="Proteomes" id="UP000198853"/>
    </source>
</evidence>
<dbReference type="Proteomes" id="UP000198853">
    <property type="component" value="Unassembled WGS sequence"/>
</dbReference>
<gene>
    <name evidence="2" type="ORF">SAMN04488123_105182</name>
</gene>
<evidence type="ECO:0000313" key="2">
    <source>
        <dbReference type="EMBL" id="SDI74691.1"/>
    </source>
</evidence>
<dbReference type="InterPro" id="IPR011528">
    <property type="entry name" value="NERD"/>
</dbReference>
<organism evidence="2 3">
    <name type="scientific">Natribacillus halophilus</name>
    <dbReference type="NCBI Taxonomy" id="549003"/>
    <lineage>
        <taxon>Bacteria</taxon>
        <taxon>Bacillati</taxon>
        <taxon>Bacillota</taxon>
        <taxon>Bacilli</taxon>
        <taxon>Bacillales</taxon>
        <taxon>Bacillaceae</taxon>
        <taxon>Natribacillus</taxon>
    </lineage>
</organism>
<dbReference type="AlphaFoldDB" id="A0A1G8N343"/>
<dbReference type="Pfam" id="PF08378">
    <property type="entry name" value="NERD"/>
    <property type="match status" value="1"/>
</dbReference>
<evidence type="ECO:0000259" key="1">
    <source>
        <dbReference type="PROSITE" id="PS50965"/>
    </source>
</evidence>
<dbReference type="PROSITE" id="PS50965">
    <property type="entry name" value="NERD"/>
    <property type="match status" value="1"/>
</dbReference>
<proteinExistence type="predicted"/>
<name>A0A1G8N343_9BACI</name>
<dbReference type="RefSeq" id="WP_176764666.1">
    <property type="nucleotide sequence ID" value="NZ_FNEN01000005.1"/>
</dbReference>
<reference evidence="2 3" key="1">
    <citation type="submission" date="2016-10" db="EMBL/GenBank/DDBJ databases">
        <authorList>
            <person name="de Groot N.N."/>
        </authorList>
    </citation>
    <scope>NUCLEOTIDE SEQUENCE [LARGE SCALE GENOMIC DNA]</scope>
    <source>
        <strain evidence="2 3">DSM 21771</strain>
    </source>
</reference>
<feature type="domain" description="NERD" evidence="1">
    <location>
        <begin position="36"/>
        <end position="147"/>
    </location>
</feature>
<dbReference type="EMBL" id="FNEN01000005">
    <property type="protein sequence ID" value="SDI74691.1"/>
    <property type="molecule type" value="Genomic_DNA"/>
</dbReference>
<protein>
    <submittedName>
        <fullName evidence="2">Nuclease-related domain-containing protein</fullName>
    </submittedName>
</protein>
<keyword evidence="3" id="KW-1185">Reference proteome</keyword>
<sequence length="302" mass="34840">MRKIKEREPSKELKILRLLNPRMQLSDPQYYANLEKGYAGELQMDAWLESGLSNDCLVVNDLLLEHKRKVFQIDSLLIFQEKIHVFDSKNFEGDFYVDANTWSSLAGGEINNPLYQMERAKSLLRQLLQRRLGINLPIESFLIFINPEFTLYNAQLKLPAVFHSQLNPFMNKLNNIDSKLNRGDEKLAEQLVALHSDEPPNIERPAYNYEQLKKGVVCPECGSFMVEKGRIWLCSECGCGENAQAAIIRSVEEFKRLFPDRKITSNIILEWCAVEGDHKKVIRALANRFKRVGHGVSSYYVE</sequence>